<organism evidence="1 2">
    <name type="scientific">Aeromonas phage 65.2</name>
    <dbReference type="NCBI Taxonomy" id="1932896"/>
    <lineage>
        <taxon>Viruses</taxon>
        <taxon>Duplodnaviria</taxon>
        <taxon>Heunggongvirae</taxon>
        <taxon>Uroviricota</taxon>
        <taxon>Caudoviricetes</taxon>
        <taxon>Pantevenvirales</taxon>
        <taxon>Straboviridae</taxon>
        <taxon>Emmerichvirinae</taxon>
        <taxon>Ishigurovirus</taxon>
        <taxon>Ishigurovirus osborne</taxon>
    </lineage>
</organism>
<dbReference type="EMBL" id="KY290955">
    <property type="protein sequence ID" value="APU01728.1"/>
    <property type="molecule type" value="Genomic_DNA"/>
</dbReference>
<reference evidence="1 2" key="1">
    <citation type="journal article" date="2017" name="Sci. Rep.">
        <title>Characterization and diversity of phages infecting Aeromonas salmonicida subsp. salmonicida.</title>
        <authorList>
            <person name="Vincent A.T."/>
            <person name="Paquet V.E."/>
            <person name="Bernatchez A."/>
            <person name="Tremblay D.M."/>
            <person name="Moineau S."/>
            <person name="Charette S.J."/>
        </authorList>
    </citation>
    <scope>NUCLEOTIDE SEQUENCE [LARGE SCALE GENOMIC DNA]</scope>
</reference>
<name>A0A219YCK8_9CAUD</name>
<dbReference type="Proteomes" id="UP000225215">
    <property type="component" value="Segment"/>
</dbReference>
<accession>A0A219YCK8</accession>
<sequence length="111" mass="12573">MAKMNKEQSKQFENLFETTVCWGDDENCNGLFVELLDSSVDHETHNLYYLTTCVQEDNNQIEILEFDGSGYYDLVGYIPINSKAKATMKKIVNCLLDGGSFSDLRDISGIE</sequence>
<proteinExistence type="predicted"/>
<evidence type="ECO:0000313" key="1">
    <source>
        <dbReference type="EMBL" id="APU01728.1"/>
    </source>
</evidence>
<evidence type="ECO:0000313" key="2">
    <source>
        <dbReference type="Proteomes" id="UP000225215"/>
    </source>
</evidence>
<protein>
    <submittedName>
        <fullName evidence="1">Uncharacterized protein</fullName>
    </submittedName>
</protein>